<sequence length="331" mass="38081">MNIRRCSEFILPAFVCSVFLNAFCLLGSFWQFSENTSASKFLQPKGYSYLCPYFRGGLGNLMFMYASIYGMAKEKSMGIGIYKDMELYKLFNITENAIEDQQICNKAVEIFEYRPCAYDVETTGFTSSKNIKHSSYLQSWKYFQQVDDDIRAQFVFKDSIQSRAGDVLRQAVKSYFNTSSSSRSNDKTLTIIGVHIRRGDYLKKDKIKYGYAVASSSYVDKAMDYFRDKYNNTLFLVFTNPNAADIKWCKENVNGSDVLHMKANIREVDMSAIAQCNHTVMTVGTFGWWASWLNKGETVYYKHVARPKSSLLNDFSSDMSDYFYPGWKGMV</sequence>
<comment type="caution">
    <text evidence="3">Lacks conserved residue(s) required for the propagation of feature annotation.</text>
</comment>
<dbReference type="GO" id="GO:0032580">
    <property type="term" value="C:Golgi cisterna membrane"/>
    <property type="evidence" value="ECO:0007669"/>
    <property type="project" value="UniProtKB-SubCell"/>
</dbReference>
<dbReference type="Pfam" id="PF01531">
    <property type="entry name" value="Glyco_transf_11"/>
    <property type="match status" value="1"/>
</dbReference>
<dbReference type="GO" id="GO:0008107">
    <property type="term" value="F:galactoside 2-alpha-L-fucosyltransferase activity"/>
    <property type="evidence" value="ECO:0007669"/>
    <property type="project" value="InterPro"/>
</dbReference>
<reference evidence="4 5" key="1">
    <citation type="journal article" date="2017" name="Nat. Ecol. Evol.">
        <title>Scallop genome provides insights into evolution of bilaterian karyotype and development.</title>
        <authorList>
            <person name="Wang S."/>
            <person name="Zhang J."/>
            <person name="Jiao W."/>
            <person name="Li J."/>
            <person name="Xun X."/>
            <person name="Sun Y."/>
            <person name="Guo X."/>
            <person name="Huan P."/>
            <person name="Dong B."/>
            <person name="Zhang L."/>
            <person name="Hu X."/>
            <person name="Sun X."/>
            <person name="Wang J."/>
            <person name="Zhao C."/>
            <person name="Wang Y."/>
            <person name="Wang D."/>
            <person name="Huang X."/>
            <person name="Wang R."/>
            <person name="Lv J."/>
            <person name="Li Y."/>
            <person name="Zhang Z."/>
            <person name="Liu B."/>
            <person name="Lu W."/>
            <person name="Hui Y."/>
            <person name="Liang J."/>
            <person name="Zhou Z."/>
            <person name="Hou R."/>
            <person name="Li X."/>
            <person name="Liu Y."/>
            <person name="Li H."/>
            <person name="Ning X."/>
            <person name="Lin Y."/>
            <person name="Zhao L."/>
            <person name="Xing Q."/>
            <person name="Dou J."/>
            <person name="Li Y."/>
            <person name="Mao J."/>
            <person name="Guo H."/>
            <person name="Dou H."/>
            <person name="Li T."/>
            <person name="Mu C."/>
            <person name="Jiang W."/>
            <person name="Fu Q."/>
            <person name="Fu X."/>
            <person name="Miao Y."/>
            <person name="Liu J."/>
            <person name="Yu Q."/>
            <person name="Li R."/>
            <person name="Liao H."/>
            <person name="Li X."/>
            <person name="Kong Y."/>
            <person name="Jiang Z."/>
            <person name="Chourrout D."/>
            <person name="Li R."/>
            <person name="Bao Z."/>
        </authorList>
    </citation>
    <scope>NUCLEOTIDE SEQUENCE [LARGE SCALE GENOMIC DNA]</scope>
    <source>
        <strain evidence="4 5">PY_sf001</strain>
    </source>
</reference>
<feature type="transmembrane region" description="Helical" evidence="3">
    <location>
        <begin position="9"/>
        <end position="32"/>
    </location>
</feature>
<keyword evidence="3" id="KW-0735">Signal-anchor</keyword>
<keyword evidence="5" id="KW-1185">Reference proteome</keyword>
<dbReference type="PANTHER" id="PTHR11927:SF9">
    <property type="entry name" value="L-FUCOSYLTRANSFERASE"/>
    <property type="match status" value="1"/>
</dbReference>
<name>A0A210QVM7_MIZYE</name>
<keyword evidence="3" id="KW-0812">Transmembrane</keyword>
<keyword evidence="3" id="KW-1133">Transmembrane helix</keyword>
<protein>
    <recommendedName>
        <fullName evidence="3">L-Fucosyltransferase</fullName>
        <ecNumber evidence="3">2.4.1.-</ecNumber>
    </recommendedName>
</protein>
<keyword evidence="3" id="KW-0472">Membrane</keyword>
<keyword evidence="1 3" id="KW-0328">Glycosyltransferase</keyword>
<dbReference type="EC" id="2.4.1.-" evidence="3"/>
<comment type="caution">
    <text evidence="4">The sequence shown here is derived from an EMBL/GenBank/DDBJ whole genome shotgun (WGS) entry which is preliminary data.</text>
</comment>
<keyword evidence="3" id="KW-0325">Glycoprotein</keyword>
<dbReference type="CDD" id="cd11301">
    <property type="entry name" value="Fut1_Fut2_like"/>
    <property type="match status" value="1"/>
</dbReference>
<evidence type="ECO:0000256" key="3">
    <source>
        <dbReference type="RuleBase" id="RU363129"/>
    </source>
</evidence>
<dbReference type="GO" id="GO:0005975">
    <property type="term" value="P:carbohydrate metabolic process"/>
    <property type="evidence" value="ECO:0007669"/>
    <property type="project" value="InterPro"/>
</dbReference>
<evidence type="ECO:0000313" key="4">
    <source>
        <dbReference type="EMBL" id="OWF52800.1"/>
    </source>
</evidence>
<dbReference type="PANTHER" id="PTHR11927">
    <property type="entry name" value="GALACTOSIDE 2-L-FUCOSYLTRANSFERASE"/>
    <property type="match status" value="1"/>
</dbReference>
<dbReference type="EMBL" id="NEDP02001638">
    <property type="protein sequence ID" value="OWF52800.1"/>
    <property type="molecule type" value="Genomic_DNA"/>
</dbReference>
<proteinExistence type="inferred from homology"/>
<dbReference type="UniPathway" id="UPA00378"/>
<accession>A0A210QVM7</accession>
<dbReference type="OrthoDB" id="3226at2759"/>
<gene>
    <name evidence="4" type="ORF">KP79_PYT23387</name>
</gene>
<organism evidence="4 5">
    <name type="scientific">Mizuhopecten yessoensis</name>
    <name type="common">Japanese scallop</name>
    <name type="synonym">Patinopecten yessoensis</name>
    <dbReference type="NCBI Taxonomy" id="6573"/>
    <lineage>
        <taxon>Eukaryota</taxon>
        <taxon>Metazoa</taxon>
        <taxon>Spiralia</taxon>
        <taxon>Lophotrochozoa</taxon>
        <taxon>Mollusca</taxon>
        <taxon>Bivalvia</taxon>
        <taxon>Autobranchia</taxon>
        <taxon>Pteriomorphia</taxon>
        <taxon>Pectinida</taxon>
        <taxon>Pectinoidea</taxon>
        <taxon>Pectinidae</taxon>
        <taxon>Mizuhopecten</taxon>
    </lineage>
</organism>
<dbReference type="AlphaFoldDB" id="A0A210QVM7"/>
<comment type="similarity">
    <text evidence="3">Belongs to the glycosyltransferase 11 family.</text>
</comment>
<dbReference type="InterPro" id="IPR002516">
    <property type="entry name" value="Glyco_trans_11"/>
</dbReference>
<keyword evidence="2 3" id="KW-0808">Transferase</keyword>
<evidence type="ECO:0000256" key="2">
    <source>
        <dbReference type="ARBA" id="ARBA00022679"/>
    </source>
</evidence>
<dbReference type="Proteomes" id="UP000242188">
    <property type="component" value="Unassembled WGS sequence"/>
</dbReference>
<feature type="transmembrane region" description="Helical" evidence="3">
    <location>
        <begin position="52"/>
        <end position="72"/>
    </location>
</feature>
<comment type="pathway">
    <text evidence="3">Protein modification; protein glycosylation.</text>
</comment>
<evidence type="ECO:0000256" key="1">
    <source>
        <dbReference type="ARBA" id="ARBA00022676"/>
    </source>
</evidence>
<keyword evidence="3" id="KW-0333">Golgi apparatus</keyword>
<comment type="subcellular location">
    <subcellularLocation>
        <location evidence="3">Golgi apparatus</location>
        <location evidence="3">Golgi stack membrane</location>
        <topology evidence="3">Single-pass type II membrane protein</topology>
    </subcellularLocation>
</comment>
<evidence type="ECO:0000313" key="5">
    <source>
        <dbReference type="Proteomes" id="UP000242188"/>
    </source>
</evidence>
<dbReference type="STRING" id="6573.A0A210QVM7"/>